<sequence length="69" mass="7653">MRSGARSETRHQWLPEAAIYDEAAADEPLYEDPVLIHADGRLELEGNRPPSPAAVHHVDVNDDVDRSPP</sequence>
<proteinExistence type="predicted"/>
<comment type="caution">
    <text evidence="2">The sequence shown here is derived from an EMBL/GenBank/DDBJ whole genome shotgun (WGS) entry which is preliminary data.</text>
</comment>
<accession>A0A3N6M257</accession>
<dbReference type="EMBL" id="REFZ01000020">
    <property type="protein sequence ID" value="RQG97443.1"/>
    <property type="molecule type" value="Genomic_DNA"/>
</dbReference>
<feature type="compositionally biased region" description="Basic and acidic residues" evidence="1">
    <location>
        <begin position="56"/>
        <end position="69"/>
    </location>
</feature>
<dbReference type="Pfam" id="PF26264">
    <property type="entry name" value="Halo_Hfq_like"/>
    <property type="match status" value="1"/>
</dbReference>
<gene>
    <name evidence="2" type="ORF">EA472_19565</name>
</gene>
<evidence type="ECO:0000313" key="2">
    <source>
        <dbReference type="EMBL" id="RQG97443.1"/>
    </source>
</evidence>
<protein>
    <submittedName>
        <fullName evidence="2">Uncharacterized protein</fullName>
    </submittedName>
</protein>
<dbReference type="InterPro" id="IPR058967">
    <property type="entry name" value="Hfq-like"/>
</dbReference>
<dbReference type="Proteomes" id="UP000281431">
    <property type="component" value="Unassembled WGS sequence"/>
</dbReference>
<evidence type="ECO:0000313" key="3">
    <source>
        <dbReference type="Proteomes" id="UP000281431"/>
    </source>
</evidence>
<feature type="region of interest" description="Disordered" evidence="1">
    <location>
        <begin position="43"/>
        <end position="69"/>
    </location>
</feature>
<name>A0A3N6M257_NATCH</name>
<keyword evidence="3" id="KW-1185">Reference proteome</keyword>
<organism evidence="2 3">
    <name type="scientific">Natrarchaeobius chitinivorans</name>
    <dbReference type="NCBI Taxonomy" id="1679083"/>
    <lineage>
        <taxon>Archaea</taxon>
        <taxon>Methanobacteriati</taxon>
        <taxon>Methanobacteriota</taxon>
        <taxon>Stenosarchaea group</taxon>
        <taxon>Halobacteria</taxon>
        <taxon>Halobacteriales</taxon>
        <taxon>Natrialbaceae</taxon>
        <taxon>Natrarchaeobius</taxon>
    </lineage>
</organism>
<dbReference type="AlphaFoldDB" id="A0A3N6M257"/>
<reference evidence="2 3" key="1">
    <citation type="submission" date="2018-10" db="EMBL/GenBank/DDBJ databases">
        <title>Natrarchaeobius chitinivorans gen. nov., sp. nov., and Natrarchaeobius haloalkaliphilus sp. nov., alkaliphilic, chitin-utilizing haloarchaea from hypersaline alkaline lakes.</title>
        <authorList>
            <person name="Sorokin D.Y."/>
            <person name="Elcheninov A.G."/>
            <person name="Kostrikina N.A."/>
            <person name="Bale N.J."/>
            <person name="Sinninghe Damste J.S."/>
            <person name="Khijniak T.V."/>
            <person name="Kublanov I.V."/>
            <person name="Toshchakov S.V."/>
        </authorList>
    </citation>
    <scope>NUCLEOTIDE SEQUENCE [LARGE SCALE GENOMIC DNA]</scope>
    <source>
        <strain evidence="2 3">AArcht7</strain>
    </source>
</reference>
<evidence type="ECO:0000256" key="1">
    <source>
        <dbReference type="SAM" id="MobiDB-lite"/>
    </source>
</evidence>